<dbReference type="InterPro" id="IPR029149">
    <property type="entry name" value="Creatin/AminoP/Spt16_N"/>
</dbReference>
<dbReference type="CDD" id="cd01066">
    <property type="entry name" value="APP_MetAP"/>
    <property type="match status" value="1"/>
</dbReference>
<dbReference type="Pfam" id="PF01321">
    <property type="entry name" value="Creatinase_N"/>
    <property type="match status" value="1"/>
</dbReference>
<dbReference type="PANTHER" id="PTHR46112:SF2">
    <property type="entry name" value="XAA-PRO AMINOPEPTIDASE P-RELATED"/>
    <property type="match status" value="1"/>
</dbReference>
<dbReference type="PANTHER" id="PTHR46112">
    <property type="entry name" value="AMINOPEPTIDASE"/>
    <property type="match status" value="1"/>
</dbReference>
<comment type="caution">
    <text evidence="3">The sequence shown here is derived from an EMBL/GenBank/DDBJ whole genome shotgun (WGS) entry which is preliminary data.</text>
</comment>
<dbReference type="InterPro" id="IPR050659">
    <property type="entry name" value="Peptidase_M24B"/>
</dbReference>
<dbReference type="InterPro" id="IPR036005">
    <property type="entry name" value="Creatinase/aminopeptidase-like"/>
</dbReference>
<dbReference type="EMBL" id="JAVHUY010000007">
    <property type="protein sequence ID" value="MDQ7904621.1"/>
    <property type="molecule type" value="Genomic_DNA"/>
</dbReference>
<dbReference type="RefSeq" id="WP_308711893.1">
    <property type="nucleotide sequence ID" value="NZ_JAVHUY010000007.1"/>
</dbReference>
<feature type="domain" description="Peptidase M24" evidence="1">
    <location>
        <begin position="185"/>
        <end position="377"/>
    </location>
</feature>
<dbReference type="Pfam" id="PF00557">
    <property type="entry name" value="Peptidase_M24"/>
    <property type="match status" value="1"/>
</dbReference>
<feature type="domain" description="Creatinase N-terminal" evidence="2">
    <location>
        <begin position="34"/>
        <end position="176"/>
    </location>
</feature>
<dbReference type="SUPFAM" id="SSF55920">
    <property type="entry name" value="Creatinase/aminopeptidase"/>
    <property type="match status" value="1"/>
</dbReference>
<evidence type="ECO:0000259" key="1">
    <source>
        <dbReference type="Pfam" id="PF00557"/>
    </source>
</evidence>
<sequence>MPHDSSIVRSATTFGPMQTDWEPRVDMDRLRTERLSRTRAAMADAGVDFLIELRAENARYSTGIKRLYWPTIQLGGGPLVVLAAEGDAAVWIIDPDYAARNIPWIPDDRFHTPYQMDIEKDVNSFVDDLLHYFGSAIETARIGVDIWSPAMHDVLCARLPKARWVNGQELMINARRIKTADEIKCLKMAYAISEAGMQAAVDILRPGVRECELVGECFRAMWALGTETTQCSEVVNSGPGAHPYRRFHTDRIVQHGDLVNMDFGGCFSGYFGDFCRAFVCGGKPTQAQVDLLKRAYDLQMEQLGALGPGVSPAEICAKLGRRTLGHGIGISAFEGPHLRAIDDYELLPGMTFSVTSPPLGEDGVGGVHLEDEIVITETGIDLYSTYPYTLS</sequence>
<organism evidence="3 4">
    <name type="scientific">Phytohabitans maris</name>
    <dbReference type="NCBI Taxonomy" id="3071409"/>
    <lineage>
        <taxon>Bacteria</taxon>
        <taxon>Bacillati</taxon>
        <taxon>Actinomycetota</taxon>
        <taxon>Actinomycetes</taxon>
        <taxon>Micromonosporales</taxon>
        <taxon>Micromonosporaceae</taxon>
    </lineage>
</organism>
<dbReference type="InterPro" id="IPR000587">
    <property type="entry name" value="Creatinase_N"/>
</dbReference>
<dbReference type="SUPFAM" id="SSF53092">
    <property type="entry name" value="Creatinase/prolidase N-terminal domain"/>
    <property type="match status" value="1"/>
</dbReference>
<evidence type="ECO:0000313" key="4">
    <source>
        <dbReference type="Proteomes" id="UP001230908"/>
    </source>
</evidence>
<gene>
    <name evidence="3" type="ORF">RB614_08810</name>
</gene>
<dbReference type="InterPro" id="IPR000994">
    <property type="entry name" value="Pept_M24"/>
</dbReference>
<proteinExistence type="predicted"/>
<protein>
    <submittedName>
        <fullName evidence="3">Xaa-Pro peptidase family protein</fullName>
    </submittedName>
</protein>
<evidence type="ECO:0000259" key="2">
    <source>
        <dbReference type="Pfam" id="PF01321"/>
    </source>
</evidence>
<reference evidence="3 4" key="1">
    <citation type="submission" date="2023-08" db="EMBL/GenBank/DDBJ databases">
        <title>Phytohabitans sansha sp. nov., isolated from marine sediment.</title>
        <authorList>
            <person name="Zhao Y."/>
            <person name="Yi K."/>
        </authorList>
    </citation>
    <scope>NUCLEOTIDE SEQUENCE [LARGE SCALE GENOMIC DNA]</scope>
    <source>
        <strain evidence="3 4">ZYX-F-186</strain>
    </source>
</reference>
<evidence type="ECO:0000313" key="3">
    <source>
        <dbReference type="EMBL" id="MDQ7904621.1"/>
    </source>
</evidence>
<accession>A0ABU0ZC36</accession>
<dbReference type="Gene3D" id="3.90.230.10">
    <property type="entry name" value="Creatinase/methionine aminopeptidase superfamily"/>
    <property type="match status" value="1"/>
</dbReference>
<dbReference type="Proteomes" id="UP001230908">
    <property type="component" value="Unassembled WGS sequence"/>
</dbReference>
<name>A0ABU0ZC36_9ACTN</name>
<dbReference type="Gene3D" id="3.40.350.10">
    <property type="entry name" value="Creatinase/prolidase N-terminal domain"/>
    <property type="match status" value="1"/>
</dbReference>
<keyword evidence="4" id="KW-1185">Reference proteome</keyword>